<sequence length="76" mass="8138">MGKTTIGYSLIKSSEMLMKQRLVDKSLIKSSGAWILPSAGGSPAVRGSLPVAHRSFDGAASFFMMILSLVSHQILK</sequence>
<feature type="non-terminal residue" evidence="1">
    <location>
        <position position="76"/>
    </location>
</feature>
<keyword evidence="2" id="KW-1185">Reference proteome</keyword>
<reference evidence="1 2" key="1">
    <citation type="journal article" date="2021" name="BMC Genomics">
        <title>Datura genome reveals duplications of psychoactive alkaloid biosynthetic genes and high mutation rate following tissue culture.</title>
        <authorList>
            <person name="Rajewski A."/>
            <person name="Carter-House D."/>
            <person name="Stajich J."/>
            <person name="Litt A."/>
        </authorList>
    </citation>
    <scope>NUCLEOTIDE SEQUENCE [LARGE SCALE GENOMIC DNA]</scope>
    <source>
        <strain evidence="1">AR-01</strain>
    </source>
</reference>
<accession>A0ABS8RL02</accession>
<evidence type="ECO:0000313" key="2">
    <source>
        <dbReference type="Proteomes" id="UP000823775"/>
    </source>
</evidence>
<comment type="caution">
    <text evidence="1">The sequence shown here is derived from an EMBL/GenBank/DDBJ whole genome shotgun (WGS) entry which is preliminary data.</text>
</comment>
<gene>
    <name evidence="1" type="ORF">HAX54_027845</name>
</gene>
<organism evidence="1 2">
    <name type="scientific">Datura stramonium</name>
    <name type="common">Jimsonweed</name>
    <name type="synonym">Common thornapple</name>
    <dbReference type="NCBI Taxonomy" id="4076"/>
    <lineage>
        <taxon>Eukaryota</taxon>
        <taxon>Viridiplantae</taxon>
        <taxon>Streptophyta</taxon>
        <taxon>Embryophyta</taxon>
        <taxon>Tracheophyta</taxon>
        <taxon>Spermatophyta</taxon>
        <taxon>Magnoliopsida</taxon>
        <taxon>eudicotyledons</taxon>
        <taxon>Gunneridae</taxon>
        <taxon>Pentapetalae</taxon>
        <taxon>asterids</taxon>
        <taxon>lamiids</taxon>
        <taxon>Solanales</taxon>
        <taxon>Solanaceae</taxon>
        <taxon>Solanoideae</taxon>
        <taxon>Datureae</taxon>
        <taxon>Datura</taxon>
    </lineage>
</organism>
<name>A0ABS8RL02_DATST</name>
<dbReference type="EMBL" id="JACEIK010000034">
    <property type="protein sequence ID" value="MCD7447368.1"/>
    <property type="molecule type" value="Genomic_DNA"/>
</dbReference>
<proteinExistence type="predicted"/>
<protein>
    <submittedName>
        <fullName evidence="1">Uncharacterized protein</fullName>
    </submittedName>
</protein>
<evidence type="ECO:0000313" key="1">
    <source>
        <dbReference type="EMBL" id="MCD7447368.1"/>
    </source>
</evidence>
<dbReference type="Proteomes" id="UP000823775">
    <property type="component" value="Unassembled WGS sequence"/>
</dbReference>